<evidence type="ECO:0000259" key="1">
    <source>
        <dbReference type="Pfam" id="PF00391"/>
    </source>
</evidence>
<name>A0A100WGM7_MYCCR</name>
<organism evidence="3 4">
    <name type="scientific">Mycolicibacterium canariasense</name>
    <name type="common">Mycobacterium canariasense</name>
    <dbReference type="NCBI Taxonomy" id="228230"/>
    <lineage>
        <taxon>Bacteria</taxon>
        <taxon>Bacillati</taxon>
        <taxon>Actinomycetota</taxon>
        <taxon>Actinomycetes</taxon>
        <taxon>Mycobacteriales</taxon>
        <taxon>Mycobacteriaceae</taxon>
        <taxon>Mycolicibacterium</taxon>
    </lineage>
</organism>
<dbReference type="GO" id="GO:0016301">
    <property type="term" value="F:kinase activity"/>
    <property type="evidence" value="ECO:0007669"/>
    <property type="project" value="UniProtKB-KW"/>
</dbReference>
<dbReference type="PANTHER" id="PTHR43615:SF1">
    <property type="entry name" value="PPDK_N DOMAIN-CONTAINING PROTEIN"/>
    <property type="match status" value="1"/>
</dbReference>
<reference evidence="4" key="1">
    <citation type="journal article" date="2016" name="Genome Announc.">
        <title>Draft Genome Sequences of Five Rapidly Growing Mycobacterium Species, M. thermoresistibile, M. fortuitum subsp. acetamidolyticum, M. canariasense, M. brisbanense, and M. novocastrense.</title>
        <authorList>
            <person name="Katahira K."/>
            <person name="Ogura Y."/>
            <person name="Gotoh Y."/>
            <person name="Hayashi T."/>
        </authorList>
    </citation>
    <scope>NUCLEOTIDE SEQUENCE [LARGE SCALE GENOMIC DNA]</scope>
    <source>
        <strain evidence="4">JCM15298</strain>
    </source>
</reference>
<dbReference type="Gene3D" id="3.30.1490.20">
    <property type="entry name" value="ATP-grasp fold, A domain"/>
    <property type="match status" value="1"/>
</dbReference>
<dbReference type="Gene3D" id="3.50.30.10">
    <property type="entry name" value="Phosphohistidine domain"/>
    <property type="match status" value="1"/>
</dbReference>
<gene>
    <name evidence="3" type="ORF">RMCC_4707</name>
</gene>
<dbReference type="EMBL" id="BCSY01000076">
    <property type="protein sequence ID" value="GAS97741.1"/>
    <property type="molecule type" value="Genomic_DNA"/>
</dbReference>
<dbReference type="STRING" id="228230.RMCC_4707"/>
<dbReference type="InterPro" id="IPR013815">
    <property type="entry name" value="ATP_grasp_subdomain_1"/>
</dbReference>
<dbReference type="Pfam" id="PF00391">
    <property type="entry name" value="PEP-utilizers"/>
    <property type="match status" value="1"/>
</dbReference>
<dbReference type="PANTHER" id="PTHR43615">
    <property type="entry name" value="PHOSPHOENOLPYRUVATE SYNTHASE-RELATED"/>
    <property type="match status" value="1"/>
</dbReference>
<dbReference type="Gene3D" id="3.30.470.20">
    <property type="entry name" value="ATP-grasp fold, B domain"/>
    <property type="match status" value="1"/>
</dbReference>
<evidence type="ECO:0000313" key="4">
    <source>
        <dbReference type="Proteomes" id="UP000069443"/>
    </source>
</evidence>
<comment type="caution">
    <text evidence="3">The sequence shown here is derived from an EMBL/GenBank/DDBJ whole genome shotgun (WGS) entry which is preliminary data.</text>
</comment>
<accession>A0A100WGM7</accession>
<dbReference type="InterPro" id="IPR002192">
    <property type="entry name" value="PPDK_AMP/ATP-bd"/>
</dbReference>
<dbReference type="InterPro" id="IPR051549">
    <property type="entry name" value="PEP_Utilizing_Enz"/>
</dbReference>
<dbReference type="Proteomes" id="UP000069443">
    <property type="component" value="Unassembled WGS sequence"/>
</dbReference>
<dbReference type="InterPro" id="IPR036637">
    <property type="entry name" value="Phosphohistidine_dom_sf"/>
</dbReference>
<reference evidence="4" key="2">
    <citation type="submission" date="2016-02" db="EMBL/GenBank/DDBJ databases">
        <title>Draft genome sequence of five rapidly growing Mycobacterium species.</title>
        <authorList>
            <person name="Katahira K."/>
            <person name="Gotou Y."/>
            <person name="Iida K."/>
            <person name="Ogura Y."/>
            <person name="Hayashi T."/>
        </authorList>
    </citation>
    <scope>NUCLEOTIDE SEQUENCE [LARGE SCALE GENOMIC DNA]</scope>
    <source>
        <strain evidence="4">JCM15298</strain>
    </source>
</reference>
<evidence type="ECO:0000313" key="3">
    <source>
        <dbReference type="EMBL" id="GAS97741.1"/>
    </source>
</evidence>
<dbReference type="GO" id="GO:0005524">
    <property type="term" value="F:ATP binding"/>
    <property type="evidence" value="ECO:0007669"/>
    <property type="project" value="InterPro"/>
</dbReference>
<dbReference type="OrthoDB" id="9765468at2"/>
<feature type="domain" description="PEP-utilising enzyme mobile" evidence="1">
    <location>
        <begin position="826"/>
        <end position="893"/>
    </location>
</feature>
<sequence length="904" mass="97895">MPLLITDQAPGDRLRAMAGGKAQNLCELTRSGFPVPPWAVLGTDAFRAALDAAGVQLSTAPMTLSERLAEAACAESAVRELVMPAQIREAILAALEYAGNGNVAVRSSGCQEDGAANSFAGLFDTVLNVEGIGAAEAAVRRCWASAFSRRAAQYRHVRGLESVDIALAVIVQRLVLPRTSGVMFTADPVAGTPDRIVINAVHGLGEGLVSGAVDSDAVVVAKHSGAVLEETTATKSQMILPGAGGGVRTAEVPADRQRVHTVDPALRSTLTELGMRVERHFGTPQDIEWAVDEDGRTWILQSRPITTLGNRTPEGPEHFGEDVDPGALRIWDNSNIIESFAGVTSPLTFTTARALYADVYREYARSLKVPPAQLDQMQAWLPVMLGQFHGHVYYNLLHWYRMVGIAPGYPLNRRVLEVALGVGEPLDAATARRLKPFTFVGTRAKVVHRARTTLTYAQRFRAIDTLVDEFDRKFEDFVARHGLTDVSDLDGPQAYQKFRHIHDEVASIWGPMMVLDAVLLTSVGLLAVLTKAFLPNAPEWFGFAIVNPGTDVVSIEPARALADIAAFAHSTAELWAFIDATDPATAYPQLVEYAEDDPGSAWWLLLRKIDDYIDRFGYRCLDELKLEAPDLRQDPSGIFHMLRMAAPDGADRPNDAAQAYLDAHLHGPRRRIFDALRAKIQRAATHREHLRFARTQGFGILKSLVAVMARDLQRRGIVDATGDVFQLTRDELFGLYDGSTTRAQARAAIARRATLERGYRELKAPPRFVTTGSGYTAAELAAAGWRHRGAVAEATVGTVLTGTPSSPGVVTGRAVVVERPEDFSSGILVAYRTDPGWVAALPFASALLIERASPLTHVAIIARELGVPTVVQIDGLTDLVRTGMTVSVDGAAGSVTLLQERSDV</sequence>
<keyword evidence="4" id="KW-1185">Reference proteome</keyword>
<keyword evidence="3" id="KW-0670">Pyruvate</keyword>
<dbReference type="InterPro" id="IPR008279">
    <property type="entry name" value="PEP-util_enz_mobile_dom"/>
</dbReference>
<evidence type="ECO:0000259" key="2">
    <source>
        <dbReference type="Pfam" id="PF01326"/>
    </source>
</evidence>
<dbReference type="RefSeq" id="WP_062658587.1">
    <property type="nucleotide sequence ID" value="NZ_BCSY01000076.1"/>
</dbReference>
<proteinExistence type="predicted"/>
<dbReference type="NCBIfam" id="NF004881">
    <property type="entry name" value="PRK06241.2-2"/>
    <property type="match status" value="1"/>
</dbReference>
<keyword evidence="3" id="KW-0418">Kinase</keyword>
<dbReference type="SUPFAM" id="SSF52009">
    <property type="entry name" value="Phosphohistidine domain"/>
    <property type="match status" value="1"/>
</dbReference>
<keyword evidence="3" id="KW-0808">Transferase</keyword>
<dbReference type="SUPFAM" id="SSF56059">
    <property type="entry name" value="Glutathione synthetase ATP-binding domain-like"/>
    <property type="match status" value="1"/>
</dbReference>
<dbReference type="AlphaFoldDB" id="A0A100WGM7"/>
<dbReference type="Pfam" id="PF01326">
    <property type="entry name" value="PPDK_N"/>
    <property type="match status" value="1"/>
</dbReference>
<feature type="domain" description="Pyruvate phosphate dikinase AMP/ATP-binding" evidence="2">
    <location>
        <begin position="17"/>
        <end position="313"/>
    </location>
</feature>
<protein>
    <submittedName>
        <fullName evidence="3">Pyruvate, water dikinase</fullName>
    </submittedName>
</protein>